<evidence type="ECO:0000313" key="1">
    <source>
        <dbReference type="EMBL" id="CAF1096154.1"/>
    </source>
</evidence>
<dbReference type="Proteomes" id="UP000663829">
    <property type="component" value="Unassembled WGS sequence"/>
</dbReference>
<evidence type="ECO:0000313" key="3">
    <source>
        <dbReference type="EMBL" id="CAF3857596.1"/>
    </source>
</evidence>
<evidence type="ECO:0000313" key="2">
    <source>
        <dbReference type="EMBL" id="CAF1337405.1"/>
    </source>
</evidence>
<dbReference type="EMBL" id="CAJOBC010056805">
    <property type="protein sequence ID" value="CAF4195893.1"/>
    <property type="molecule type" value="Genomic_DNA"/>
</dbReference>
<dbReference type="EMBL" id="CAJNOQ010014228">
    <property type="protein sequence ID" value="CAF1337405.1"/>
    <property type="molecule type" value="Genomic_DNA"/>
</dbReference>
<keyword evidence="5" id="KW-1185">Reference proteome</keyword>
<sequence>MCFQTGQTLCHSSLRIMASATDPYFGEKVNRFMAHLKDLTVTYIMNTTAENLPYVLICFSESNGAAQVIDALSTCGSCWMAVEVVHPSHVR</sequence>
<protein>
    <submittedName>
        <fullName evidence="2">Uncharacterized protein</fullName>
    </submittedName>
</protein>
<organism evidence="2 5">
    <name type="scientific">Didymodactylos carnosus</name>
    <dbReference type="NCBI Taxonomy" id="1234261"/>
    <lineage>
        <taxon>Eukaryota</taxon>
        <taxon>Metazoa</taxon>
        <taxon>Spiralia</taxon>
        <taxon>Gnathifera</taxon>
        <taxon>Rotifera</taxon>
        <taxon>Eurotatoria</taxon>
        <taxon>Bdelloidea</taxon>
        <taxon>Philodinida</taxon>
        <taxon>Philodinidae</taxon>
        <taxon>Didymodactylos</taxon>
    </lineage>
</organism>
<name>A0A815GE06_9BILA</name>
<comment type="caution">
    <text evidence="2">The sequence shown here is derived from an EMBL/GenBank/DDBJ whole genome shotgun (WGS) entry which is preliminary data.</text>
</comment>
<gene>
    <name evidence="2" type="ORF">GPM918_LOCUS30259</name>
    <name evidence="1" type="ORF">OVA965_LOCUS19061</name>
    <name evidence="4" type="ORF">SRO942_LOCUS30869</name>
    <name evidence="3" type="ORF">TMI583_LOCUS19074</name>
</gene>
<dbReference type="Proteomes" id="UP000682733">
    <property type="component" value="Unassembled WGS sequence"/>
</dbReference>
<accession>A0A815GE06</accession>
<reference evidence="2" key="1">
    <citation type="submission" date="2021-02" db="EMBL/GenBank/DDBJ databases">
        <authorList>
            <person name="Nowell W R."/>
        </authorList>
    </citation>
    <scope>NUCLEOTIDE SEQUENCE</scope>
</reference>
<dbReference type="AlphaFoldDB" id="A0A815GE06"/>
<evidence type="ECO:0000313" key="5">
    <source>
        <dbReference type="Proteomes" id="UP000663829"/>
    </source>
</evidence>
<evidence type="ECO:0000313" key="4">
    <source>
        <dbReference type="EMBL" id="CAF4195893.1"/>
    </source>
</evidence>
<dbReference type="EMBL" id="CAJOBA010009710">
    <property type="protein sequence ID" value="CAF3857596.1"/>
    <property type="molecule type" value="Genomic_DNA"/>
</dbReference>
<dbReference type="EMBL" id="CAJNOK010009692">
    <property type="protein sequence ID" value="CAF1096154.1"/>
    <property type="molecule type" value="Genomic_DNA"/>
</dbReference>
<dbReference type="Proteomes" id="UP000677228">
    <property type="component" value="Unassembled WGS sequence"/>
</dbReference>
<proteinExistence type="predicted"/>
<dbReference type="Proteomes" id="UP000681722">
    <property type="component" value="Unassembled WGS sequence"/>
</dbReference>